<organism evidence="2">
    <name type="scientific">Anguilla anguilla</name>
    <name type="common">European freshwater eel</name>
    <name type="synonym">Muraena anguilla</name>
    <dbReference type="NCBI Taxonomy" id="7936"/>
    <lineage>
        <taxon>Eukaryota</taxon>
        <taxon>Metazoa</taxon>
        <taxon>Chordata</taxon>
        <taxon>Craniata</taxon>
        <taxon>Vertebrata</taxon>
        <taxon>Euteleostomi</taxon>
        <taxon>Actinopterygii</taxon>
        <taxon>Neopterygii</taxon>
        <taxon>Teleostei</taxon>
        <taxon>Anguilliformes</taxon>
        <taxon>Anguillidae</taxon>
        <taxon>Anguilla</taxon>
    </lineage>
</organism>
<evidence type="ECO:0000313" key="2">
    <source>
        <dbReference type="EMBL" id="JAH73291.1"/>
    </source>
</evidence>
<reference evidence="2" key="1">
    <citation type="submission" date="2014-11" db="EMBL/GenBank/DDBJ databases">
        <authorList>
            <person name="Amaro Gonzalez C."/>
        </authorList>
    </citation>
    <scope>NUCLEOTIDE SEQUENCE</scope>
</reference>
<protein>
    <submittedName>
        <fullName evidence="2">Uncharacterized protein</fullName>
    </submittedName>
</protein>
<reference evidence="2" key="2">
    <citation type="journal article" date="2015" name="Fish Shellfish Immunol.">
        <title>Early steps in the European eel (Anguilla anguilla)-Vibrio vulnificus interaction in the gills: Role of the RtxA13 toxin.</title>
        <authorList>
            <person name="Callol A."/>
            <person name="Pajuelo D."/>
            <person name="Ebbesson L."/>
            <person name="Teles M."/>
            <person name="MacKenzie S."/>
            <person name="Amaro C."/>
        </authorList>
    </citation>
    <scope>NUCLEOTIDE SEQUENCE</scope>
</reference>
<dbReference type="EMBL" id="GBXM01035286">
    <property type="protein sequence ID" value="JAH73291.1"/>
    <property type="molecule type" value="Transcribed_RNA"/>
</dbReference>
<sequence>MRSGGTEVNVLEGLRVIRHPNSYKALNMNGRSTLKRKKQKSCNRSS</sequence>
<proteinExistence type="predicted"/>
<feature type="region of interest" description="Disordered" evidence="1">
    <location>
        <begin position="23"/>
        <end position="46"/>
    </location>
</feature>
<dbReference type="AlphaFoldDB" id="A0A0E9V5M4"/>
<evidence type="ECO:0000256" key="1">
    <source>
        <dbReference type="SAM" id="MobiDB-lite"/>
    </source>
</evidence>
<accession>A0A0E9V5M4</accession>
<feature type="compositionally biased region" description="Basic residues" evidence="1">
    <location>
        <begin position="33"/>
        <end position="46"/>
    </location>
</feature>
<name>A0A0E9V5M4_ANGAN</name>